<protein>
    <recommendedName>
        <fullName evidence="5">Carboxypeptidase regulatory-like domain-containing protein</fullName>
    </recommendedName>
</protein>
<evidence type="ECO:0000313" key="4">
    <source>
        <dbReference type="Proteomes" id="UP000319976"/>
    </source>
</evidence>
<dbReference type="Proteomes" id="UP000319976">
    <property type="component" value="Chromosome"/>
</dbReference>
<proteinExistence type="predicted"/>
<dbReference type="PROSITE" id="PS51257">
    <property type="entry name" value="PROKAR_LIPOPROTEIN"/>
    <property type="match status" value="1"/>
</dbReference>
<reference evidence="3 4" key="1">
    <citation type="submission" date="2019-02" db="EMBL/GenBank/DDBJ databases">
        <title>Deep-cultivation of Planctomycetes and their phenomic and genomic characterization uncovers novel biology.</title>
        <authorList>
            <person name="Wiegand S."/>
            <person name="Jogler M."/>
            <person name="Boedeker C."/>
            <person name="Pinto D."/>
            <person name="Vollmers J."/>
            <person name="Rivas-Marin E."/>
            <person name="Kohn T."/>
            <person name="Peeters S.H."/>
            <person name="Heuer A."/>
            <person name="Rast P."/>
            <person name="Oberbeckmann S."/>
            <person name="Bunk B."/>
            <person name="Jeske O."/>
            <person name="Meyerdierks A."/>
            <person name="Storesund J.E."/>
            <person name="Kallscheuer N."/>
            <person name="Luecker S."/>
            <person name="Lage O.M."/>
            <person name="Pohl T."/>
            <person name="Merkel B.J."/>
            <person name="Hornburger P."/>
            <person name="Mueller R.-W."/>
            <person name="Bruemmer F."/>
            <person name="Labrenz M."/>
            <person name="Spormann A.M."/>
            <person name="Op den Camp H."/>
            <person name="Overmann J."/>
            <person name="Amann R."/>
            <person name="Jetten M.S.M."/>
            <person name="Mascher T."/>
            <person name="Medema M.H."/>
            <person name="Devos D.P."/>
            <person name="Kaster A.-K."/>
            <person name="Ovreas L."/>
            <person name="Rohde M."/>
            <person name="Galperin M.Y."/>
            <person name="Jogler C."/>
        </authorList>
    </citation>
    <scope>NUCLEOTIDE SEQUENCE [LARGE SCALE GENOMIC DNA]</scope>
    <source>
        <strain evidence="3 4">V22</strain>
    </source>
</reference>
<feature type="region of interest" description="Disordered" evidence="1">
    <location>
        <begin position="107"/>
        <end position="126"/>
    </location>
</feature>
<sequence length="158" mass="17060" precursor="true">MRAILILMLCTGLCFMLMSGCGNSGDGPQIVPVSGQVTINGKPAAHVLVRFKPELTSDSIDSGPASAAFADEEGRYKLQVTVGERAMGAVVGQHRVSILGRESKDAVREWTPENPEDVIGEPRPPLTLPEVRLTKQQRKQQLTFTVPEDGTNSADFDL</sequence>
<organism evidence="3 4">
    <name type="scientific">Calycomorphotria hydatis</name>
    <dbReference type="NCBI Taxonomy" id="2528027"/>
    <lineage>
        <taxon>Bacteria</taxon>
        <taxon>Pseudomonadati</taxon>
        <taxon>Planctomycetota</taxon>
        <taxon>Planctomycetia</taxon>
        <taxon>Planctomycetales</taxon>
        <taxon>Planctomycetaceae</taxon>
        <taxon>Calycomorphotria</taxon>
    </lineage>
</organism>
<dbReference type="OrthoDB" id="288856at2"/>
<feature type="chain" id="PRO_5021823824" description="Carboxypeptidase regulatory-like domain-containing protein" evidence="2">
    <location>
        <begin position="25"/>
        <end position="158"/>
    </location>
</feature>
<feature type="compositionally biased region" description="Polar residues" evidence="1">
    <location>
        <begin position="139"/>
        <end position="158"/>
    </location>
</feature>
<feature type="region of interest" description="Disordered" evidence="1">
    <location>
        <begin position="138"/>
        <end position="158"/>
    </location>
</feature>
<evidence type="ECO:0000256" key="2">
    <source>
        <dbReference type="SAM" id="SignalP"/>
    </source>
</evidence>
<dbReference type="EMBL" id="CP036316">
    <property type="protein sequence ID" value="QDT63348.1"/>
    <property type="molecule type" value="Genomic_DNA"/>
</dbReference>
<feature type="signal peptide" evidence="2">
    <location>
        <begin position="1"/>
        <end position="24"/>
    </location>
</feature>
<dbReference type="RefSeq" id="WP_145259609.1">
    <property type="nucleotide sequence ID" value="NZ_CP036316.1"/>
</dbReference>
<evidence type="ECO:0000256" key="1">
    <source>
        <dbReference type="SAM" id="MobiDB-lite"/>
    </source>
</evidence>
<name>A0A517T4Q8_9PLAN</name>
<evidence type="ECO:0000313" key="3">
    <source>
        <dbReference type="EMBL" id="QDT63348.1"/>
    </source>
</evidence>
<dbReference type="AlphaFoldDB" id="A0A517T4Q8"/>
<keyword evidence="4" id="KW-1185">Reference proteome</keyword>
<evidence type="ECO:0008006" key="5">
    <source>
        <dbReference type="Google" id="ProtNLM"/>
    </source>
</evidence>
<keyword evidence="2" id="KW-0732">Signal</keyword>
<gene>
    <name evidence="3" type="ORF">V22_05690</name>
</gene>
<dbReference type="KEGG" id="chya:V22_05690"/>
<accession>A0A517T4Q8</accession>